<accession>A0A9X2ANL9</accession>
<evidence type="ECO:0000256" key="5">
    <source>
        <dbReference type="SAM" id="Phobius"/>
    </source>
</evidence>
<dbReference type="SUPFAM" id="SSF53187">
    <property type="entry name" value="Zn-dependent exopeptidases"/>
    <property type="match status" value="1"/>
</dbReference>
<dbReference type="PANTHER" id="PTHR11705">
    <property type="entry name" value="PROTEASE FAMILY M14 CARBOXYPEPTIDASE A,B"/>
    <property type="match status" value="1"/>
</dbReference>
<dbReference type="PROSITE" id="PS52035">
    <property type="entry name" value="PEPTIDASE_M14"/>
    <property type="match status" value="1"/>
</dbReference>
<keyword evidence="5" id="KW-0472">Membrane</keyword>
<dbReference type="GO" id="GO:0005615">
    <property type="term" value="C:extracellular space"/>
    <property type="evidence" value="ECO:0007669"/>
    <property type="project" value="TreeGrafter"/>
</dbReference>
<evidence type="ECO:0000313" key="9">
    <source>
        <dbReference type="Proteomes" id="UP001139447"/>
    </source>
</evidence>
<dbReference type="GO" id="GO:0004181">
    <property type="term" value="F:metallocarboxypeptidase activity"/>
    <property type="evidence" value="ECO:0007669"/>
    <property type="project" value="InterPro"/>
</dbReference>
<comment type="similarity">
    <text evidence="2 3">Belongs to the peptidase M14 family.</text>
</comment>
<evidence type="ECO:0000313" key="8">
    <source>
        <dbReference type="EMBL" id="MCJ0763895.1"/>
    </source>
</evidence>
<keyword evidence="5" id="KW-1133">Transmembrane helix</keyword>
<organism evidence="8 9">
    <name type="scientific">Variovorax terrae</name>
    <dbReference type="NCBI Taxonomy" id="2923278"/>
    <lineage>
        <taxon>Bacteria</taxon>
        <taxon>Pseudomonadati</taxon>
        <taxon>Pseudomonadota</taxon>
        <taxon>Betaproteobacteria</taxon>
        <taxon>Burkholderiales</taxon>
        <taxon>Comamonadaceae</taxon>
        <taxon>Variovorax</taxon>
    </lineage>
</organism>
<keyword evidence="6" id="KW-0732">Signal</keyword>
<dbReference type="SMART" id="SM00631">
    <property type="entry name" value="Zn_pept"/>
    <property type="match status" value="1"/>
</dbReference>
<dbReference type="GO" id="GO:0008270">
    <property type="term" value="F:zinc ion binding"/>
    <property type="evidence" value="ECO:0007669"/>
    <property type="project" value="InterPro"/>
</dbReference>
<keyword evidence="5" id="KW-0812">Transmembrane</keyword>
<feature type="signal peptide" evidence="6">
    <location>
        <begin position="1"/>
        <end position="29"/>
    </location>
</feature>
<evidence type="ECO:0000256" key="3">
    <source>
        <dbReference type="PROSITE-ProRule" id="PRU01379"/>
    </source>
</evidence>
<feature type="active site" description="Proton donor/acceptor" evidence="3">
    <location>
        <position position="544"/>
    </location>
</feature>
<evidence type="ECO:0000256" key="2">
    <source>
        <dbReference type="ARBA" id="ARBA00005988"/>
    </source>
</evidence>
<keyword evidence="9" id="KW-1185">Reference proteome</keyword>
<dbReference type="InterPro" id="IPR000834">
    <property type="entry name" value="Peptidase_M14"/>
</dbReference>
<dbReference type="Proteomes" id="UP001139447">
    <property type="component" value="Unassembled WGS sequence"/>
</dbReference>
<feature type="region of interest" description="Disordered" evidence="4">
    <location>
        <begin position="427"/>
        <end position="448"/>
    </location>
</feature>
<sequence length="759" mass="82441">MKIKVENLRKLRGPIVVAALAACIGAGLAQSSGADVWSVKVRYTSEAQLKQLTDLLDHPYVDQRNHTVLAEIGGGELKALRDMGMTVDIDEAETKRIQEWLAARTADVASGAIKRSDREQPSSVANGAHSCYRTVEQVYTSFDELKAKFPKFVEIKDLGPAWMGTQIKPPFTVGGQPDSSWSNYRQLLAKYLPAAFLQRFDLTKLPDQPLNVKAIVVGNFAIQNEKTPRMVWTGGIHAREYAPQEVGVKFIEWLLNNYGKDANATMMLNMNQYHLIIHNPDGRKLAEQDVSARQRKNTNYSSAACTTNTNVQITVPSTTSTLGYYTSTVSVTNTIASGVDLNRNYPFGWGTGGGGGSDGNSCGETFRGVAPSSEPETTAILNYVRGTTFVGTDKMWTVSGTTVTGTTSLTTTPAKTCSWTGGVLPDGRPKKPEFCNPENRDKSRLDVNNENPLDWQTAADEDYGGGMFIDLHSNARAVLWPWGVERTENGFNTHTPNNKGMAVIGQRMAFHNNYSSQQLLSYNTEGTTKDAFYGYLGAPSYTVEMGRSFYEDCGVFDRETYPENFNGFHYLSRILHRVYKLPFGPDTVGVKVGLGVSVTPGTKVALSATVDDNRYRYSNAGQSTIKPPPYPVVYNIKSANAYIGKLPWEEGAKAIPLTLSTSDQARSDFPNATMTAGGMLDTTGLAPGRHMVYVQGVNADNKPGAVSAAFLDIAQTPGGEVPGIPSATSSGGGSFGAADLAFLMLGGFALLVVRRRKQQ</sequence>
<evidence type="ECO:0000259" key="7">
    <source>
        <dbReference type="PROSITE" id="PS52035"/>
    </source>
</evidence>
<feature type="domain" description="Peptidase M14" evidence="7">
    <location>
        <begin position="174"/>
        <end position="578"/>
    </location>
</feature>
<gene>
    <name evidence="8" type="ORF">MMF98_11825</name>
</gene>
<dbReference type="GO" id="GO:0006508">
    <property type="term" value="P:proteolysis"/>
    <property type="evidence" value="ECO:0007669"/>
    <property type="project" value="InterPro"/>
</dbReference>
<dbReference type="RefSeq" id="WP_243306471.1">
    <property type="nucleotide sequence ID" value="NZ_JALGBI010000001.1"/>
</dbReference>
<name>A0A9X2ANL9_9BURK</name>
<feature type="chain" id="PRO_5040830073" description="Peptidase M14 domain-containing protein" evidence="6">
    <location>
        <begin position="30"/>
        <end position="759"/>
    </location>
</feature>
<reference evidence="8" key="1">
    <citation type="submission" date="2022-03" db="EMBL/GenBank/DDBJ databases">
        <authorList>
            <person name="Woo C.Y."/>
        </authorList>
    </citation>
    <scope>NUCLEOTIDE SEQUENCE</scope>
    <source>
        <strain evidence="8">CYS-02</strain>
    </source>
</reference>
<dbReference type="PROSITE" id="PS51257">
    <property type="entry name" value="PROKAR_LIPOPROTEIN"/>
    <property type="match status" value="1"/>
</dbReference>
<feature type="compositionally biased region" description="Basic and acidic residues" evidence="4">
    <location>
        <begin position="427"/>
        <end position="447"/>
    </location>
</feature>
<dbReference type="AlphaFoldDB" id="A0A9X2ANL9"/>
<comment type="caution">
    <text evidence="8">The sequence shown here is derived from an EMBL/GenBank/DDBJ whole genome shotgun (WGS) entry which is preliminary data.</text>
</comment>
<proteinExistence type="inferred from homology"/>
<dbReference type="PANTHER" id="PTHR11705:SF119">
    <property type="entry name" value="OS02G0119300 PROTEIN"/>
    <property type="match status" value="1"/>
</dbReference>
<feature type="transmembrane region" description="Helical" evidence="5">
    <location>
        <begin position="735"/>
        <end position="753"/>
    </location>
</feature>
<dbReference type="Gene3D" id="3.40.630.10">
    <property type="entry name" value="Zn peptidases"/>
    <property type="match status" value="1"/>
</dbReference>
<protein>
    <recommendedName>
        <fullName evidence="7">Peptidase M14 domain-containing protein</fullName>
    </recommendedName>
</protein>
<dbReference type="EMBL" id="JALGBI010000001">
    <property type="protein sequence ID" value="MCJ0763895.1"/>
    <property type="molecule type" value="Genomic_DNA"/>
</dbReference>
<evidence type="ECO:0000256" key="4">
    <source>
        <dbReference type="SAM" id="MobiDB-lite"/>
    </source>
</evidence>
<evidence type="ECO:0000256" key="6">
    <source>
        <dbReference type="SAM" id="SignalP"/>
    </source>
</evidence>
<comment type="cofactor">
    <cofactor evidence="1">
        <name>Zn(2+)</name>
        <dbReference type="ChEBI" id="CHEBI:29105"/>
    </cofactor>
</comment>
<dbReference type="Pfam" id="PF00246">
    <property type="entry name" value="Peptidase_M14"/>
    <property type="match status" value="1"/>
</dbReference>
<evidence type="ECO:0000256" key="1">
    <source>
        <dbReference type="ARBA" id="ARBA00001947"/>
    </source>
</evidence>